<organism evidence="11 12">
    <name type="scientific">Kingdonia uniflora</name>
    <dbReference type="NCBI Taxonomy" id="39325"/>
    <lineage>
        <taxon>Eukaryota</taxon>
        <taxon>Viridiplantae</taxon>
        <taxon>Streptophyta</taxon>
        <taxon>Embryophyta</taxon>
        <taxon>Tracheophyta</taxon>
        <taxon>Spermatophyta</taxon>
        <taxon>Magnoliopsida</taxon>
        <taxon>Ranunculales</taxon>
        <taxon>Circaeasteraceae</taxon>
        <taxon>Kingdonia</taxon>
    </lineage>
</organism>
<dbReference type="GO" id="GO:0030422">
    <property type="term" value="P:siRNA processing"/>
    <property type="evidence" value="ECO:0007669"/>
    <property type="project" value="TreeGrafter"/>
</dbReference>
<comment type="caution">
    <text evidence="11">The sequence shown here is derived from an EMBL/GenBank/DDBJ whole genome shotgun (WGS) entry which is preliminary data.</text>
</comment>
<dbReference type="PANTHER" id="PTHR23079:SF18">
    <property type="entry name" value="RNA-DEPENDENT RNA POLYMERASE 6"/>
    <property type="match status" value="1"/>
</dbReference>
<evidence type="ECO:0000256" key="2">
    <source>
        <dbReference type="ARBA" id="ARBA00022484"/>
    </source>
</evidence>
<reference evidence="11 12" key="1">
    <citation type="journal article" date="2020" name="IScience">
        <title>Genome Sequencing of the Endangered Kingdonia uniflora (Circaeasteraceae, Ranunculales) Reveals Potential Mechanisms of Evolutionary Specialization.</title>
        <authorList>
            <person name="Sun Y."/>
            <person name="Deng T."/>
            <person name="Zhang A."/>
            <person name="Moore M.J."/>
            <person name="Landis J.B."/>
            <person name="Lin N."/>
            <person name="Zhang H."/>
            <person name="Zhang X."/>
            <person name="Huang J."/>
            <person name="Zhang X."/>
            <person name="Sun H."/>
            <person name="Wang H."/>
        </authorList>
    </citation>
    <scope>NUCLEOTIDE SEQUENCE [LARGE SCALE GENOMIC DNA]</scope>
    <source>
        <strain evidence="11">TB1705</strain>
        <tissue evidence="11">Leaf</tissue>
    </source>
</reference>
<keyword evidence="6 8" id="KW-0943">RNA-mediated gene silencing</keyword>
<dbReference type="InterPro" id="IPR057596">
    <property type="entry name" value="RDRP_core"/>
</dbReference>
<keyword evidence="2 8" id="KW-0696">RNA-directed RNA polymerase</keyword>
<proteinExistence type="inferred from homology"/>
<evidence type="ECO:0000256" key="7">
    <source>
        <dbReference type="ARBA" id="ARBA00048744"/>
    </source>
</evidence>
<feature type="domain" description="RDRP C-terminal head" evidence="10">
    <location>
        <begin position="162"/>
        <end position="311"/>
    </location>
</feature>
<protein>
    <recommendedName>
        <fullName evidence="8">RNA-dependent RNA polymerase</fullName>
        <ecNumber evidence="8">2.7.7.48</ecNumber>
    </recommendedName>
</protein>
<dbReference type="PANTHER" id="PTHR23079">
    <property type="entry name" value="RNA-DEPENDENT RNA POLYMERASE"/>
    <property type="match status" value="1"/>
</dbReference>
<evidence type="ECO:0000256" key="1">
    <source>
        <dbReference type="ARBA" id="ARBA00005762"/>
    </source>
</evidence>
<comment type="catalytic activity">
    <reaction evidence="7 8">
        <text>RNA(n) + a ribonucleoside 5'-triphosphate = RNA(n+1) + diphosphate</text>
        <dbReference type="Rhea" id="RHEA:21248"/>
        <dbReference type="Rhea" id="RHEA-COMP:14527"/>
        <dbReference type="Rhea" id="RHEA-COMP:17342"/>
        <dbReference type="ChEBI" id="CHEBI:33019"/>
        <dbReference type="ChEBI" id="CHEBI:61557"/>
        <dbReference type="ChEBI" id="CHEBI:140395"/>
        <dbReference type="EC" id="2.7.7.48"/>
    </reaction>
</comment>
<dbReference type="InterPro" id="IPR058752">
    <property type="entry name" value="RDRP_C_head"/>
</dbReference>
<dbReference type="EC" id="2.7.7.48" evidence="8"/>
<dbReference type="Pfam" id="PF05183">
    <property type="entry name" value="RdRP"/>
    <property type="match status" value="1"/>
</dbReference>
<evidence type="ECO:0000256" key="8">
    <source>
        <dbReference type="RuleBase" id="RU363098"/>
    </source>
</evidence>
<gene>
    <name evidence="11" type="ORF">GIB67_036056</name>
</gene>
<dbReference type="Proteomes" id="UP000541444">
    <property type="component" value="Unassembled WGS sequence"/>
</dbReference>
<comment type="similarity">
    <text evidence="1 8">Belongs to the RdRP family.</text>
</comment>
<keyword evidence="4 8" id="KW-0548">Nucleotidyltransferase</keyword>
<evidence type="ECO:0000256" key="3">
    <source>
        <dbReference type="ARBA" id="ARBA00022679"/>
    </source>
</evidence>
<evidence type="ECO:0000259" key="9">
    <source>
        <dbReference type="Pfam" id="PF05183"/>
    </source>
</evidence>
<keyword evidence="3 8" id="KW-0808">Transferase</keyword>
<dbReference type="GO" id="GO:0003968">
    <property type="term" value="F:RNA-directed RNA polymerase activity"/>
    <property type="evidence" value="ECO:0007669"/>
    <property type="project" value="UniProtKB-KW"/>
</dbReference>
<evidence type="ECO:0000256" key="5">
    <source>
        <dbReference type="ARBA" id="ARBA00022884"/>
    </source>
</evidence>
<dbReference type="GO" id="GO:0031380">
    <property type="term" value="C:nuclear RNA-directed RNA polymerase complex"/>
    <property type="evidence" value="ECO:0007669"/>
    <property type="project" value="TreeGrafter"/>
</dbReference>
<dbReference type="GO" id="GO:0003723">
    <property type="term" value="F:RNA binding"/>
    <property type="evidence" value="ECO:0007669"/>
    <property type="project" value="UniProtKB-KW"/>
</dbReference>
<dbReference type="EMBL" id="JACGCM010000826">
    <property type="protein sequence ID" value="KAF6165649.1"/>
    <property type="molecule type" value="Genomic_DNA"/>
</dbReference>
<name>A0A7J7NEH4_9MAGN</name>
<sequence>MGCRADVASKLLLRKTGPFTIIQRIGKNAYEIDIPNSRSKVDIIDFFTKNMVNEMLGTICNAHVVHADQSAYGAMDETCLQLAELAALAVDFPKTGKIVTMPHSLKPKMYPDFMDKGDSQSYKSKKILGRLYRKIRDASDGDILSPSELSLASENIAFDDIFKIEGSDIFISDAWNQKCSYDRQLNALLSHYNIKSEEELVTGHLWSMPKCSSRKQGELKEKLKHAYLSLKKEFRDAFVCVGEGNEQLTEEERNTLYEQKASAWYQVTYHPQWIKESVAMIDPDGGKGAPVRLSFAWIPAEYLVRIKIKSRVTNL</sequence>
<dbReference type="AlphaFoldDB" id="A0A7J7NEH4"/>
<evidence type="ECO:0000256" key="4">
    <source>
        <dbReference type="ARBA" id="ARBA00022695"/>
    </source>
</evidence>
<accession>A0A7J7NEH4</accession>
<feature type="domain" description="RDRP core" evidence="9">
    <location>
        <begin position="36"/>
        <end position="135"/>
    </location>
</feature>
<keyword evidence="12" id="KW-1185">Reference proteome</keyword>
<evidence type="ECO:0000313" key="12">
    <source>
        <dbReference type="Proteomes" id="UP000541444"/>
    </source>
</evidence>
<dbReference type="Pfam" id="PF26253">
    <property type="entry name" value="RdRP_head"/>
    <property type="match status" value="1"/>
</dbReference>
<comment type="function">
    <text evidence="8">Probably involved in the RNA silencing pathway and required for the generation of small interfering RNAs (siRNAs).</text>
</comment>
<dbReference type="OrthoDB" id="6513042at2759"/>
<evidence type="ECO:0000313" key="11">
    <source>
        <dbReference type="EMBL" id="KAF6165649.1"/>
    </source>
</evidence>
<keyword evidence="5 8" id="KW-0694">RNA-binding</keyword>
<evidence type="ECO:0000259" key="10">
    <source>
        <dbReference type="Pfam" id="PF26253"/>
    </source>
</evidence>
<evidence type="ECO:0000256" key="6">
    <source>
        <dbReference type="ARBA" id="ARBA00023158"/>
    </source>
</evidence>
<dbReference type="InterPro" id="IPR007855">
    <property type="entry name" value="RDRP"/>
</dbReference>